<accession>A0A2J5I1J6</accession>
<evidence type="ECO:0000313" key="1">
    <source>
        <dbReference type="EMBL" id="PLN83630.1"/>
    </source>
</evidence>
<sequence>MANIVQLYGPGMSFYRSPSPDKAAAAKPSNSALQTYSASLDALHTSNQNLEHKMFKIRTGTLRLSLDLIQLKQRMHALPNDMLVTWQANVLTRLIEVIYERKRWKLPGAITVGDREHLAREDLNRVYSVAARKVRKEVLKLFGLSGEYLQALQKYDEVVQFRSESPFRTECAFAVWMVSEKENHSNLCGGLAPGPRRRGLWGGGRPGPRPRVRGLRGLPGSGPLPLCPRRAGDPPAFGIPPVFRRPDVAFQALRLCVGAAVVLFFALCEAC</sequence>
<dbReference type="AlphaFoldDB" id="A0A2J5I1J6"/>
<name>A0A2J5I1J6_9EURO</name>
<protein>
    <submittedName>
        <fullName evidence="1">Uncharacterized protein</fullName>
    </submittedName>
</protein>
<gene>
    <name evidence="1" type="ORF">BDW42DRAFT_192071</name>
</gene>
<proteinExistence type="predicted"/>
<organism evidence="1 2">
    <name type="scientific">Aspergillus taichungensis</name>
    <dbReference type="NCBI Taxonomy" id="482145"/>
    <lineage>
        <taxon>Eukaryota</taxon>
        <taxon>Fungi</taxon>
        <taxon>Dikarya</taxon>
        <taxon>Ascomycota</taxon>
        <taxon>Pezizomycotina</taxon>
        <taxon>Eurotiomycetes</taxon>
        <taxon>Eurotiomycetidae</taxon>
        <taxon>Eurotiales</taxon>
        <taxon>Aspergillaceae</taxon>
        <taxon>Aspergillus</taxon>
        <taxon>Aspergillus subgen. Circumdati</taxon>
    </lineage>
</organism>
<keyword evidence="2" id="KW-1185">Reference proteome</keyword>
<dbReference type="OrthoDB" id="4526473at2759"/>
<dbReference type="Proteomes" id="UP000235023">
    <property type="component" value="Unassembled WGS sequence"/>
</dbReference>
<dbReference type="EMBL" id="KZ559517">
    <property type="protein sequence ID" value="PLN83630.1"/>
    <property type="molecule type" value="Genomic_DNA"/>
</dbReference>
<evidence type="ECO:0000313" key="2">
    <source>
        <dbReference type="Proteomes" id="UP000235023"/>
    </source>
</evidence>
<reference evidence="2" key="1">
    <citation type="submission" date="2017-12" db="EMBL/GenBank/DDBJ databases">
        <authorList>
            <consortium name="DOE Joint Genome Institute"/>
            <person name="Mondo S.J."/>
            <person name="Kjaerbolling I."/>
            <person name="Vesth T.C."/>
            <person name="Frisvad J.C."/>
            <person name="Nybo J.L."/>
            <person name="Theobald S."/>
            <person name="Kuo A."/>
            <person name="Bowyer P."/>
            <person name="Matsuda Y."/>
            <person name="Lyhne E.K."/>
            <person name="Kogle M.E."/>
            <person name="Clum A."/>
            <person name="Lipzen A."/>
            <person name="Salamov A."/>
            <person name="Ngan C.Y."/>
            <person name="Daum C."/>
            <person name="Chiniquy J."/>
            <person name="Barry K."/>
            <person name="LaButti K."/>
            <person name="Haridas S."/>
            <person name="Simmons B.A."/>
            <person name="Magnuson J.K."/>
            <person name="Mortensen U.H."/>
            <person name="Larsen T.O."/>
            <person name="Grigoriev I.V."/>
            <person name="Baker S.E."/>
            <person name="Andersen M.R."/>
            <person name="Nordberg H.P."/>
            <person name="Cantor M.N."/>
            <person name="Hua S.X."/>
        </authorList>
    </citation>
    <scope>NUCLEOTIDE SEQUENCE [LARGE SCALE GENOMIC DNA]</scope>
    <source>
        <strain evidence="2">IBT 19404</strain>
    </source>
</reference>